<evidence type="ECO:0000313" key="6">
    <source>
        <dbReference type="Proteomes" id="UP000011087"/>
    </source>
</evidence>
<evidence type="ECO:0000256" key="1">
    <source>
        <dbReference type="ARBA" id="ARBA00004123"/>
    </source>
</evidence>
<dbReference type="KEGG" id="gtt:GUITHDRAFT_42834"/>
<keyword evidence="2" id="KW-0539">Nucleus</keyword>
<dbReference type="InterPro" id="IPR050568">
    <property type="entry name" value="Transcr_DNA_Rep_Reg"/>
</dbReference>
<dbReference type="RefSeq" id="XP_005828436.1">
    <property type="nucleotide sequence ID" value="XM_005828379.1"/>
</dbReference>
<dbReference type="Proteomes" id="UP000011087">
    <property type="component" value="Unassembled WGS sequence"/>
</dbReference>
<dbReference type="EnsemblProtists" id="EKX41456">
    <property type="protein sequence ID" value="EKX41456"/>
    <property type="gene ID" value="GUITHDRAFT_42834"/>
</dbReference>
<dbReference type="eggNOG" id="KOG1657">
    <property type="taxonomic scope" value="Eukaryota"/>
</dbReference>
<dbReference type="HOGENOM" id="CLU_2662055_0_0_1"/>
<comment type="subcellular location">
    <subcellularLocation>
        <location evidence="1">Nucleus</location>
    </subcellularLocation>
</comment>
<dbReference type="Pfam" id="PF00808">
    <property type="entry name" value="CBFD_NFYB_HMF"/>
    <property type="match status" value="1"/>
</dbReference>
<reference evidence="5" key="3">
    <citation type="submission" date="2015-06" db="UniProtKB">
        <authorList>
            <consortium name="EnsemblProtists"/>
        </authorList>
    </citation>
    <scope>IDENTIFICATION</scope>
</reference>
<dbReference type="InterPro" id="IPR003958">
    <property type="entry name" value="CBFA_NFYB_domain"/>
</dbReference>
<dbReference type="InterPro" id="IPR009072">
    <property type="entry name" value="Histone-fold"/>
</dbReference>
<dbReference type="SUPFAM" id="SSF47113">
    <property type="entry name" value="Histone-fold"/>
    <property type="match status" value="1"/>
</dbReference>
<organism evidence="4">
    <name type="scientific">Guillardia theta (strain CCMP2712)</name>
    <name type="common">Cryptophyte</name>
    <dbReference type="NCBI Taxonomy" id="905079"/>
    <lineage>
        <taxon>Eukaryota</taxon>
        <taxon>Cryptophyceae</taxon>
        <taxon>Pyrenomonadales</taxon>
        <taxon>Geminigeraceae</taxon>
        <taxon>Guillardia</taxon>
    </lineage>
</organism>
<reference evidence="4 6" key="1">
    <citation type="journal article" date="2012" name="Nature">
        <title>Algal genomes reveal evolutionary mosaicism and the fate of nucleomorphs.</title>
        <authorList>
            <consortium name="DOE Joint Genome Institute"/>
            <person name="Curtis B.A."/>
            <person name="Tanifuji G."/>
            <person name="Burki F."/>
            <person name="Gruber A."/>
            <person name="Irimia M."/>
            <person name="Maruyama S."/>
            <person name="Arias M.C."/>
            <person name="Ball S.G."/>
            <person name="Gile G.H."/>
            <person name="Hirakawa Y."/>
            <person name="Hopkins J.F."/>
            <person name="Kuo A."/>
            <person name="Rensing S.A."/>
            <person name="Schmutz J."/>
            <person name="Symeonidi A."/>
            <person name="Elias M."/>
            <person name="Eveleigh R.J."/>
            <person name="Herman E.K."/>
            <person name="Klute M.J."/>
            <person name="Nakayama T."/>
            <person name="Obornik M."/>
            <person name="Reyes-Prieto A."/>
            <person name="Armbrust E.V."/>
            <person name="Aves S.J."/>
            <person name="Beiko R.G."/>
            <person name="Coutinho P."/>
            <person name="Dacks J.B."/>
            <person name="Durnford D.G."/>
            <person name="Fast N.M."/>
            <person name="Green B.R."/>
            <person name="Grisdale C.J."/>
            <person name="Hempel F."/>
            <person name="Henrissat B."/>
            <person name="Hoppner M.P."/>
            <person name="Ishida K."/>
            <person name="Kim E."/>
            <person name="Koreny L."/>
            <person name="Kroth P.G."/>
            <person name="Liu Y."/>
            <person name="Malik S.B."/>
            <person name="Maier U.G."/>
            <person name="McRose D."/>
            <person name="Mock T."/>
            <person name="Neilson J.A."/>
            <person name="Onodera N.T."/>
            <person name="Poole A.M."/>
            <person name="Pritham E.J."/>
            <person name="Richards T.A."/>
            <person name="Rocap G."/>
            <person name="Roy S.W."/>
            <person name="Sarai C."/>
            <person name="Schaack S."/>
            <person name="Shirato S."/>
            <person name="Slamovits C.H."/>
            <person name="Spencer D.F."/>
            <person name="Suzuki S."/>
            <person name="Worden A.Z."/>
            <person name="Zauner S."/>
            <person name="Barry K."/>
            <person name="Bell C."/>
            <person name="Bharti A.K."/>
            <person name="Crow J.A."/>
            <person name="Grimwood J."/>
            <person name="Kramer R."/>
            <person name="Lindquist E."/>
            <person name="Lucas S."/>
            <person name="Salamov A."/>
            <person name="McFadden G.I."/>
            <person name="Lane C.E."/>
            <person name="Keeling P.J."/>
            <person name="Gray M.W."/>
            <person name="Grigoriev I.V."/>
            <person name="Archibald J.M."/>
        </authorList>
    </citation>
    <scope>NUCLEOTIDE SEQUENCE</scope>
    <source>
        <strain evidence="4 6">CCMP2712</strain>
    </source>
</reference>
<dbReference type="Gene3D" id="1.10.20.10">
    <property type="entry name" value="Histone, subunit A"/>
    <property type="match status" value="1"/>
</dbReference>
<dbReference type="AlphaFoldDB" id="L1IYY8"/>
<dbReference type="OrthoDB" id="1272441at2759"/>
<evidence type="ECO:0000256" key="2">
    <source>
        <dbReference type="ARBA" id="ARBA00023242"/>
    </source>
</evidence>
<gene>
    <name evidence="4" type="ORF">GUITHDRAFT_42834</name>
</gene>
<sequence>QISADDSYSNFSKLPLARIKKIMKCSPQVQMVAGESPIVLAHTCELFIKEITSAAWSHCTAQGRRMILESDLRAGL</sequence>
<dbReference type="GO" id="GO:0005634">
    <property type="term" value="C:nucleus"/>
    <property type="evidence" value="ECO:0007669"/>
    <property type="project" value="UniProtKB-SubCell"/>
</dbReference>
<dbReference type="PANTHER" id="PTHR10252">
    <property type="entry name" value="HISTONE-LIKE TRANSCRIPTION FACTOR CCAAT-RELATED"/>
    <property type="match status" value="1"/>
</dbReference>
<feature type="non-terminal residue" evidence="4">
    <location>
        <position position="76"/>
    </location>
</feature>
<dbReference type="EMBL" id="JH993023">
    <property type="protein sequence ID" value="EKX41456.1"/>
    <property type="molecule type" value="Genomic_DNA"/>
</dbReference>
<dbReference type="STRING" id="905079.L1IYY8"/>
<feature type="domain" description="Transcription factor CBF/NF-Y/archaeal histone" evidence="3">
    <location>
        <begin position="13"/>
        <end position="74"/>
    </location>
</feature>
<reference evidence="6" key="2">
    <citation type="submission" date="2012-11" db="EMBL/GenBank/DDBJ databases">
        <authorList>
            <person name="Kuo A."/>
            <person name="Curtis B.A."/>
            <person name="Tanifuji G."/>
            <person name="Burki F."/>
            <person name="Gruber A."/>
            <person name="Irimia M."/>
            <person name="Maruyama S."/>
            <person name="Arias M.C."/>
            <person name="Ball S.G."/>
            <person name="Gile G.H."/>
            <person name="Hirakawa Y."/>
            <person name="Hopkins J.F."/>
            <person name="Rensing S.A."/>
            <person name="Schmutz J."/>
            <person name="Symeonidi A."/>
            <person name="Elias M."/>
            <person name="Eveleigh R.J."/>
            <person name="Herman E.K."/>
            <person name="Klute M.J."/>
            <person name="Nakayama T."/>
            <person name="Obornik M."/>
            <person name="Reyes-Prieto A."/>
            <person name="Armbrust E.V."/>
            <person name="Aves S.J."/>
            <person name="Beiko R.G."/>
            <person name="Coutinho P."/>
            <person name="Dacks J.B."/>
            <person name="Durnford D.G."/>
            <person name="Fast N.M."/>
            <person name="Green B.R."/>
            <person name="Grisdale C."/>
            <person name="Hempe F."/>
            <person name="Henrissat B."/>
            <person name="Hoppner M.P."/>
            <person name="Ishida K.-I."/>
            <person name="Kim E."/>
            <person name="Koreny L."/>
            <person name="Kroth P.G."/>
            <person name="Liu Y."/>
            <person name="Malik S.-B."/>
            <person name="Maier U.G."/>
            <person name="McRose D."/>
            <person name="Mock T."/>
            <person name="Neilson J.A."/>
            <person name="Onodera N.T."/>
            <person name="Poole A.M."/>
            <person name="Pritham E.J."/>
            <person name="Richards T.A."/>
            <person name="Rocap G."/>
            <person name="Roy S.W."/>
            <person name="Sarai C."/>
            <person name="Schaack S."/>
            <person name="Shirato S."/>
            <person name="Slamovits C.H."/>
            <person name="Spencer D.F."/>
            <person name="Suzuki S."/>
            <person name="Worden A.Z."/>
            <person name="Zauner S."/>
            <person name="Barry K."/>
            <person name="Bell C."/>
            <person name="Bharti A.K."/>
            <person name="Crow J.A."/>
            <person name="Grimwood J."/>
            <person name="Kramer R."/>
            <person name="Lindquist E."/>
            <person name="Lucas S."/>
            <person name="Salamov A."/>
            <person name="McFadden G.I."/>
            <person name="Lane C.E."/>
            <person name="Keeling P.J."/>
            <person name="Gray M.W."/>
            <person name="Grigoriev I.V."/>
            <person name="Archibald J.M."/>
        </authorList>
    </citation>
    <scope>NUCLEOTIDE SEQUENCE</scope>
    <source>
        <strain evidence="6">CCMP2712</strain>
    </source>
</reference>
<feature type="non-terminal residue" evidence="4">
    <location>
        <position position="1"/>
    </location>
</feature>
<name>L1IYY8_GUITC</name>
<evidence type="ECO:0000313" key="5">
    <source>
        <dbReference type="EnsemblProtists" id="EKX41456"/>
    </source>
</evidence>
<evidence type="ECO:0000259" key="3">
    <source>
        <dbReference type="Pfam" id="PF00808"/>
    </source>
</evidence>
<protein>
    <recommendedName>
        <fullName evidence="3">Transcription factor CBF/NF-Y/archaeal histone domain-containing protein</fullName>
    </recommendedName>
</protein>
<accession>L1IYY8</accession>
<dbReference type="PaxDb" id="55529-EKX41456"/>
<dbReference type="GeneID" id="17298156"/>
<keyword evidence="6" id="KW-1185">Reference proteome</keyword>
<evidence type="ECO:0000313" key="4">
    <source>
        <dbReference type="EMBL" id="EKX41456.1"/>
    </source>
</evidence>
<dbReference type="OMA" id="RMISWEA"/>
<proteinExistence type="predicted"/>
<dbReference type="GO" id="GO:0046982">
    <property type="term" value="F:protein heterodimerization activity"/>
    <property type="evidence" value="ECO:0007669"/>
    <property type="project" value="InterPro"/>
</dbReference>